<keyword evidence="1" id="KW-1133">Transmembrane helix</keyword>
<feature type="transmembrane region" description="Helical" evidence="1">
    <location>
        <begin position="26"/>
        <end position="42"/>
    </location>
</feature>
<name>A0ABT6S0E8_9ACTN</name>
<gene>
    <name evidence="2" type="ORF">QIS99_28850</name>
</gene>
<dbReference type="Proteomes" id="UP001224661">
    <property type="component" value="Unassembled WGS sequence"/>
</dbReference>
<keyword evidence="3" id="KW-1185">Reference proteome</keyword>
<reference evidence="2 3" key="1">
    <citation type="submission" date="2023-05" db="EMBL/GenBank/DDBJ databases">
        <title>Draft genome sequence of Streptomyces sp. B-S-A8 isolated from a cave soil in Thailand.</title>
        <authorList>
            <person name="Chamroensaksri N."/>
            <person name="Muangham S."/>
        </authorList>
    </citation>
    <scope>NUCLEOTIDE SEQUENCE [LARGE SCALE GENOMIC DNA]</scope>
    <source>
        <strain evidence="2 3">B-S-A8</strain>
    </source>
</reference>
<sequence>MAAAQPQAADVEIDSGGLGELLRDDALNIVVLIAGLSIVLLGKKRDIAGAFTIGAIVLLGLGVVGLATGTTASDVGEAMVGLVTTEG</sequence>
<dbReference type="RefSeq" id="WP_282516649.1">
    <property type="nucleotide sequence ID" value="NZ_JASCIR010000040.1"/>
</dbReference>
<evidence type="ECO:0000313" key="3">
    <source>
        <dbReference type="Proteomes" id="UP001224661"/>
    </source>
</evidence>
<protein>
    <submittedName>
        <fullName evidence="2">Uncharacterized protein</fullName>
    </submittedName>
</protein>
<comment type="caution">
    <text evidence="2">The sequence shown here is derived from an EMBL/GenBank/DDBJ whole genome shotgun (WGS) entry which is preliminary data.</text>
</comment>
<evidence type="ECO:0000256" key="1">
    <source>
        <dbReference type="SAM" id="Phobius"/>
    </source>
</evidence>
<feature type="transmembrane region" description="Helical" evidence="1">
    <location>
        <begin position="49"/>
        <end position="69"/>
    </location>
</feature>
<accession>A0ABT6S0E8</accession>
<keyword evidence="1" id="KW-0472">Membrane</keyword>
<evidence type="ECO:0000313" key="2">
    <source>
        <dbReference type="EMBL" id="MDI3390170.1"/>
    </source>
</evidence>
<proteinExistence type="predicted"/>
<dbReference type="EMBL" id="JASCIR010000040">
    <property type="protein sequence ID" value="MDI3390170.1"/>
    <property type="molecule type" value="Genomic_DNA"/>
</dbReference>
<keyword evidence="1" id="KW-0812">Transmembrane</keyword>
<organism evidence="2 3">
    <name type="scientific">Streptomyces solicavernae</name>
    <dbReference type="NCBI Taxonomy" id="3043614"/>
    <lineage>
        <taxon>Bacteria</taxon>
        <taxon>Bacillati</taxon>
        <taxon>Actinomycetota</taxon>
        <taxon>Actinomycetes</taxon>
        <taxon>Kitasatosporales</taxon>
        <taxon>Streptomycetaceae</taxon>
        <taxon>Streptomyces</taxon>
    </lineage>
</organism>